<dbReference type="NCBIfam" id="NF005589">
    <property type="entry name" value="PRK07314.1"/>
    <property type="match status" value="1"/>
</dbReference>
<evidence type="ECO:0000256" key="16">
    <source>
        <dbReference type="RuleBase" id="RU003694"/>
    </source>
</evidence>
<evidence type="ECO:0000256" key="5">
    <source>
        <dbReference type="ARBA" id="ARBA00022516"/>
    </source>
</evidence>
<keyword evidence="8" id="KW-0443">Lipid metabolism</keyword>
<dbReference type="GO" id="GO:0004315">
    <property type="term" value="F:3-oxoacyl-[acyl-carrier-protein] synthase activity"/>
    <property type="evidence" value="ECO:0007669"/>
    <property type="project" value="UniProtKB-UniRule"/>
</dbReference>
<evidence type="ECO:0000256" key="7">
    <source>
        <dbReference type="ARBA" id="ARBA00022832"/>
    </source>
</evidence>
<keyword evidence="6 14" id="KW-0808">Transferase</keyword>
<evidence type="ECO:0000259" key="17">
    <source>
        <dbReference type="PROSITE" id="PS52004"/>
    </source>
</evidence>
<comment type="catalytic activity">
    <reaction evidence="12 14">
        <text>(9Z)-hexadecenoyl-[ACP] + malonyl-[ACP] + H(+) = 3-oxo-(11Z)-octadecenoyl-[ACP] + holo-[ACP] + CO2</text>
        <dbReference type="Rhea" id="RHEA:55040"/>
        <dbReference type="Rhea" id="RHEA-COMP:9623"/>
        <dbReference type="Rhea" id="RHEA-COMP:9685"/>
        <dbReference type="Rhea" id="RHEA-COMP:10800"/>
        <dbReference type="Rhea" id="RHEA-COMP:14074"/>
        <dbReference type="ChEBI" id="CHEBI:15378"/>
        <dbReference type="ChEBI" id="CHEBI:16526"/>
        <dbReference type="ChEBI" id="CHEBI:64479"/>
        <dbReference type="ChEBI" id="CHEBI:78449"/>
        <dbReference type="ChEBI" id="CHEBI:83989"/>
        <dbReference type="ChEBI" id="CHEBI:138538"/>
        <dbReference type="EC" id="2.3.1.179"/>
    </reaction>
</comment>
<protein>
    <recommendedName>
        <fullName evidence="4 14">3-oxoacyl-[acyl-carrier-protein] synthase 2</fullName>
        <ecNumber evidence="3 14">2.3.1.179</ecNumber>
    </recommendedName>
</protein>
<keyword evidence="7" id="KW-0276">Fatty acid metabolism</keyword>
<evidence type="ECO:0000256" key="6">
    <source>
        <dbReference type="ARBA" id="ARBA00022679"/>
    </source>
</evidence>
<dbReference type="InterPro" id="IPR014031">
    <property type="entry name" value="Ketoacyl_synth_C"/>
</dbReference>
<keyword evidence="5 14" id="KW-0444">Lipid biosynthesis</keyword>
<evidence type="ECO:0000256" key="12">
    <source>
        <dbReference type="ARBA" id="ARBA00047318"/>
    </source>
</evidence>
<dbReference type="Gene3D" id="3.40.47.10">
    <property type="match status" value="1"/>
</dbReference>
<reference evidence="18 19" key="1">
    <citation type="journal article" date="2014" name="BMC Genomics">
        <title>Comparison of environmental and isolate Sulfobacillus genomes reveals diverse carbon, sulfur, nitrogen, and hydrogen metabolisms.</title>
        <authorList>
            <person name="Justice N.B."/>
            <person name="Norman A."/>
            <person name="Brown C.T."/>
            <person name="Singh A."/>
            <person name="Thomas B.C."/>
            <person name="Banfield J.F."/>
        </authorList>
    </citation>
    <scope>NUCLEOTIDE SEQUENCE [LARGE SCALE GENOMIC DNA]</scope>
    <source>
        <strain evidence="18">AMDSBA4</strain>
    </source>
</reference>
<dbReference type="NCBIfam" id="NF004970">
    <property type="entry name" value="PRK06333.1"/>
    <property type="match status" value="1"/>
</dbReference>
<gene>
    <name evidence="18" type="primary">fabF</name>
    <name evidence="18" type="ORF">C7B46_02450</name>
</gene>
<dbReference type="InterPro" id="IPR000794">
    <property type="entry name" value="Beta-ketoacyl_synthase"/>
</dbReference>
<evidence type="ECO:0000313" key="19">
    <source>
        <dbReference type="Proteomes" id="UP000242972"/>
    </source>
</evidence>
<evidence type="ECO:0000256" key="4">
    <source>
        <dbReference type="ARBA" id="ARBA00014657"/>
    </source>
</evidence>
<feature type="domain" description="Ketosynthase family 3 (KS3)" evidence="17">
    <location>
        <begin position="1"/>
        <end position="407"/>
    </location>
</feature>
<dbReference type="PROSITE" id="PS00606">
    <property type="entry name" value="KS3_1"/>
    <property type="match status" value="1"/>
</dbReference>
<dbReference type="Pfam" id="PF02801">
    <property type="entry name" value="Ketoacyl-synt_C"/>
    <property type="match status" value="1"/>
</dbReference>
<dbReference type="InterPro" id="IPR016039">
    <property type="entry name" value="Thiolase-like"/>
</dbReference>
<evidence type="ECO:0000313" key="18">
    <source>
        <dbReference type="EMBL" id="PSR35037.1"/>
    </source>
</evidence>
<evidence type="ECO:0000256" key="14">
    <source>
        <dbReference type="PIRNR" id="PIRNR000447"/>
    </source>
</evidence>
<comment type="similarity">
    <text evidence="2 14 16">Belongs to the thiolase-like superfamily. Beta-ketoacyl-ACP synthases family.</text>
</comment>
<dbReference type="UniPathway" id="UPA00094"/>
<dbReference type="AlphaFoldDB" id="A0A2T2XKM7"/>
<evidence type="ECO:0000256" key="9">
    <source>
        <dbReference type="ARBA" id="ARBA00023160"/>
    </source>
</evidence>
<dbReference type="InterPro" id="IPR018201">
    <property type="entry name" value="Ketoacyl_synth_AS"/>
</dbReference>
<proteinExistence type="inferred from homology"/>
<keyword evidence="9 14" id="KW-0275">Fatty acid biosynthesis</keyword>
<evidence type="ECO:0000256" key="10">
    <source>
        <dbReference type="ARBA" id="ARBA00023315"/>
    </source>
</evidence>
<evidence type="ECO:0000256" key="3">
    <source>
        <dbReference type="ARBA" id="ARBA00012356"/>
    </source>
</evidence>
<dbReference type="GO" id="GO:0005829">
    <property type="term" value="C:cytosol"/>
    <property type="evidence" value="ECO:0007669"/>
    <property type="project" value="TreeGrafter"/>
</dbReference>
<dbReference type="InterPro" id="IPR014030">
    <property type="entry name" value="Ketoacyl_synth_N"/>
</dbReference>
<dbReference type="EC" id="2.3.1.179" evidence="3 14"/>
<evidence type="ECO:0000256" key="2">
    <source>
        <dbReference type="ARBA" id="ARBA00008467"/>
    </source>
</evidence>
<evidence type="ECO:0000256" key="1">
    <source>
        <dbReference type="ARBA" id="ARBA00005194"/>
    </source>
</evidence>
<dbReference type="InterPro" id="IPR020841">
    <property type="entry name" value="PKS_Beta-ketoAc_synthase_dom"/>
</dbReference>
<organism evidence="18 19">
    <name type="scientific">Sulfobacillus benefaciens</name>
    <dbReference type="NCBI Taxonomy" id="453960"/>
    <lineage>
        <taxon>Bacteria</taxon>
        <taxon>Bacillati</taxon>
        <taxon>Bacillota</taxon>
        <taxon>Clostridia</taxon>
        <taxon>Eubacteriales</taxon>
        <taxon>Clostridiales Family XVII. Incertae Sedis</taxon>
        <taxon>Sulfobacillus</taxon>
    </lineage>
</organism>
<dbReference type="PANTHER" id="PTHR11712">
    <property type="entry name" value="POLYKETIDE SYNTHASE-RELATED"/>
    <property type="match status" value="1"/>
</dbReference>
<comment type="catalytic activity">
    <reaction evidence="13 14">
        <text>a fatty acyl-[ACP] + malonyl-[ACP] + H(+) = a 3-oxoacyl-[ACP] + holo-[ACP] + CO2</text>
        <dbReference type="Rhea" id="RHEA:22836"/>
        <dbReference type="Rhea" id="RHEA-COMP:9623"/>
        <dbReference type="Rhea" id="RHEA-COMP:9685"/>
        <dbReference type="Rhea" id="RHEA-COMP:9916"/>
        <dbReference type="Rhea" id="RHEA-COMP:14125"/>
        <dbReference type="ChEBI" id="CHEBI:15378"/>
        <dbReference type="ChEBI" id="CHEBI:16526"/>
        <dbReference type="ChEBI" id="CHEBI:64479"/>
        <dbReference type="ChEBI" id="CHEBI:78449"/>
        <dbReference type="ChEBI" id="CHEBI:78776"/>
        <dbReference type="ChEBI" id="CHEBI:138651"/>
    </reaction>
</comment>
<dbReference type="PIRSF" id="PIRSF000447">
    <property type="entry name" value="KAS_II"/>
    <property type="match status" value="1"/>
</dbReference>
<feature type="active site" description="For beta-ketoacyl synthase activity" evidence="15">
    <location>
        <position position="161"/>
    </location>
</feature>
<evidence type="ECO:0000256" key="8">
    <source>
        <dbReference type="ARBA" id="ARBA00023098"/>
    </source>
</evidence>
<sequence length="410" mass="43385">MERVVITGMGVITPLGNEVNKFWNSLISGKSGISKIDTFDVTHHKSKIAGIVRAFYPDTLFGREGRRMDRFCQFALAAAEQAIDNANINMANESPERVGVYIGSGIGGIQTLLDNHETLLNRGPKRVSPTLVPMMITNMAAAQVSIHFGAKGPCMAPVTACATGNNAIGEAYRLLQHNKADIVIAGGTEAAINELTLSGLGNATALSTRNEEPQQASRPFDAERDGFVVSEGAGIVVLETLEHAKQRDAYIYAEVIGYGTSADAYHIVAPDPDGSGAVQAMKEAIEDAGIALEEVDHINAHATSTIGDVSETCAIKRLFGAYACKLAISANKSMMGHTLGAAGGVEAVALAKTLQEGIIPPTINLENPDPECDLDYVPHKARSAQLKIGISNAFGFGGHNAVLVLKKYED</sequence>
<dbReference type="PROSITE" id="PS52004">
    <property type="entry name" value="KS3_2"/>
    <property type="match status" value="1"/>
</dbReference>
<evidence type="ECO:0000256" key="15">
    <source>
        <dbReference type="PIRSR" id="PIRSR000447-1"/>
    </source>
</evidence>
<dbReference type="PANTHER" id="PTHR11712:SF336">
    <property type="entry name" value="3-OXOACYL-[ACYL-CARRIER-PROTEIN] SYNTHASE, MITOCHONDRIAL"/>
    <property type="match status" value="1"/>
</dbReference>
<dbReference type="CDD" id="cd00834">
    <property type="entry name" value="KAS_I_II"/>
    <property type="match status" value="1"/>
</dbReference>
<comment type="function">
    <text evidence="11 14">Involved in the type II fatty acid elongation cycle. Catalyzes the elongation of a wide range of acyl-ACP by the addition of two carbons from malonyl-ACP to an acyl acceptor. Can efficiently catalyze the conversion of palmitoleoyl-ACP (cis-hexadec-9-enoyl-ACP) to cis-vaccenoyl-ACP (cis-octadec-11-enoyl-ACP), an essential step in the thermal regulation of fatty acid composition.</text>
</comment>
<dbReference type="EMBL" id="PXYW01000004">
    <property type="protein sequence ID" value="PSR35037.1"/>
    <property type="molecule type" value="Genomic_DNA"/>
</dbReference>
<evidence type="ECO:0000256" key="13">
    <source>
        <dbReference type="ARBA" id="ARBA00047659"/>
    </source>
</evidence>
<dbReference type="Proteomes" id="UP000242972">
    <property type="component" value="Unassembled WGS sequence"/>
</dbReference>
<dbReference type="Pfam" id="PF00109">
    <property type="entry name" value="ketoacyl-synt"/>
    <property type="match status" value="1"/>
</dbReference>
<accession>A0A2T2XKM7</accession>
<comment type="caution">
    <text evidence="18">The sequence shown here is derived from an EMBL/GenBank/DDBJ whole genome shotgun (WGS) entry which is preliminary data.</text>
</comment>
<comment type="pathway">
    <text evidence="1 14">Lipid metabolism; fatty acid biosynthesis.</text>
</comment>
<evidence type="ECO:0000256" key="11">
    <source>
        <dbReference type="ARBA" id="ARBA00024006"/>
    </source>
</evidence>
<dbReference type="SUPFAM" id="SSF53901">
    <property type="entry name" value="Thiolase-like"/>
    <property type="match status" value="2"/>
</dbReference>
<name>A0A2T2XKM7_9FIRM</name>
<dbReference type="InterPro" id="IPR017568">
    <property type="entry name" value="3-oxoacyl-ACP_synth-2"/>
</dbReference>
<dbReference type="FunFam" id="3.40.47.10:FF:000009">
    <property type="entry name" value="3-oxoacyl-[acyl-carrier-protein] synthase 2"/>
    <property type="match status" value="1"/>
</dbReference>
<dbReference type="NCBIfam" id="TIGR03150">
    <property type="entry name" value="fabF"/>
    <property type="match status" value="1"/>
</dbReference>
<dbReference type="SMART" id="SM00825">
    <property type="entry name" value="PKS_KS"/>
    <property type="match status" value="1"/>
</dbReference>
<dbReference type="GO" id="GO:0006633">
    <property type="term" value="P:fatty acid biosynthetic process"/>
    <property type="evidence" value="ECO:0007669"/>
    <property type="project" value="UniProtKB-UniRule"/>
</dbReference>
<keyword evidence="10 14" id="KW-0012">Acyltransferase</keyword>